<proteinExistence type="predicted"/>
<evidence type="ECO:0000313" key="2">
    <source>
        <dbReference type="EMBL" id="MBB4440813.1"/>
    </source>
</evidence>
<evidence type="ECO:0000256" key="1">
    <source>
        <dbReference type="SAM" id="SignalP"/>
    </source>
</evidence>
<dbReference type="RefSeq" id="WP_184500423.1">
    <property type="nucleotide sequence ID" value="NZ_JACIHI010000009.1"/>
</dbReference>
<protein>
    <submittedName>
        <fullName evidence="2">Uncharacterized protein</fullName>
    </submittedName>
</protein>
<evidence type="ECO:0000313" key="3">
    <source>
        <dbReference type="Proteomes" id="UP000533724"/>
    </source>
</evidence>
<keyword evidence="1" id="KW-0732">Signal</keyword>
<dbReference type="Proteomes" id="UP000533724">
    <property type="component" value="Unassembled WGS sequence"/>
</dbReference>
<feature type="chain" id="PRO_5031530522" evidence="1">
    <location>
        <begin position="22"/>
        <end position="103"/>
    </location>
</feature>
<gene>
    <name evidence="2" type="ORF">GGE15_004090</name>
</gene>
<reference evidence="2 3" key="1">
    <citation type="submission" date="2020-08" db="EMBL/GenBank/DDBJ databases">
        <title>Genomic Encyclopedia of Type Strains, Phase IV (KMG-V): Genome sequencing to study the core and pangenomes of soil and plant-associated prokaryotes.</title>
        <authorList>
            <person name="Whitman W."/>
        </authorList>
    </citation>
    <scope>NUCLEOTIDE SEQUENCE [LARGE SCALE GENOMIC DNA]</scope>
    <source>
        <strain evidence="2 3">SEMIA 414</strain>
    </source>
</reference>
<comment type="caution">
    <text evidence="2">The sequence shown here is derived from an EMBL/GenBank/DDBJ whole genome shotgun (WGS) entry which is preliminary data.</text>
</comment>
<feature type="signal peptide" evidence="1">
    <location>
        <begin position="1"/>
        <end position="21"/>
    </location>
</feature>
<accession>A0A7W6XVT5</accession>
<name>A0A7W6XVT5_9HYPH</name>
<dbReference type="EMBL" id="JACIHI010000009">
    <property type="protein sequence ID" value="MBB4440813.1"/>
    <property type="molecule type" value="Genomic_DNA"/>
</dbReference>
<organism evidence="2 3">
    <name type="scientific">Rhizobium esperanzae</name>
    <dbReference type="NCBI Taxonomy" id="1967781"/>
    <lineage>
        <taxon>Bacteria</taxon>
        <taxon>Pseudomonadati</taxon>
        <taxon>Pseudomonadota</taxon>
        <taxon>Alphaproteobacteria</taxon>
        <taxon>Hyphomicrobiales</taxon>
        <taxon>Rhizobiaceae</taxon>
        <taxon>Rhizobium/Agrobacterium group</taxon>
        <taxon>Rhizobium</taxon>
    </lineage>
</organism>
<dbReference type="AlphaFoldDB" id="A0A7W6XVT5"/>
<sequence length="103" mass="10971">MLKTTLVATTTLLALTQFASASSDSAWNALFAKANGTCIGQSRMVSPEATAPVVFDDATGKVAILLREKSGKSNKSKKLVNLICLYDKKSGKASIAEYQWLGQ</sequence>